<dbReference type="Proteomes" id="UP000075809">
    <property type="component" value="Unassembled WGS sequence"/>
</dbReference>
<dbReference type="EMBL" id="KQ982072">
    <property type="protein sequence ID" value="KYQ60540.1"/>
    <property type="molecule type" value="Genomic_DNA"/>
</dbReference>
<dbReference type="InterPro" id="IPR036875">
    <property type="entry name" value="Znf_CCHC_sf"/>
</dbReference>
<dbReference type="GO" id="GO:0003676">
    <property type="term" value="F:nucleic acid binding"/>
    <property type="evidence" value="ECO:0007669"/>
    <property type="project" value="InterPro"/>
</dbReference>
<feature type="non-terminal residue" evidence="1">
    <location>
        <position position="1"/>
    </location>
</feature>
<name>A0A151XK10_9HYME</name>
<accession>A0A151XK10</accession>
<dbReference type="AlphaFoldDB" id="A0A151XK10"/>
<organism evidence="1 2">
    <name type="scientific">Mycetomoellerius zeteki</name>
    <dbReference type="NCBI Taxonomy" id="64791"/>
    <lineage>
        <taxon>Eukaryota</taxon>
        <taxon>Metazoa</taxon>
        <taxon>Ecdysozoa</taxon>
        <taxon>Arthropoda</taxon>
        <taxon>Hexapoda</taxon>
        <taxon>Insecta</taxon>
        <taxon>Pterygota</taxon>
        <taxon>Neoptera</taxon>
        <taxon>Endopterygota</taxon>
        <taxon>Hymenoptera</taxon>
        <taxon>Apocrita</taxon>
        <taxon>Aculeata</taxon>
        <taxon>Formicoidea</taxon>
        <taxon>Formicidae</taxon>
        <taxon>Myrmicinae</taxon>
        <taxon>Mycetomoellerius</taxon>
    </lineage>
</organism>
<protein>
    <recommendedName>
        <fullName evidence="3">CCHC-type domain-containing protein</fullName>
    </recommendedName>
</protein>
<gene>
    <name evidence="1" type="ORF">ALC60_00408</name>
</gene>
<sequence length="92" mass="10224">QRSGRRLSMDLDESVTPMDVAEAIARAGQCQSESVKVRQVTMASKIKVGWVSARVTLLNARPLQCFKCLEMGHVRTTCNSTIDRIGCCYQCE</sequence>
<evidence type="ECO:0000313" key="2">
    <source>
        <dbReference type="Proteomes" id="UP000075809"/>
    </source>
</evidence>
<dbReference type="GO" id="GO:0008270">
    <property type="term" value="F:zinc ion binding"/>
    <property type="evidence" value="ECO:0007669"/>
    <property type="project" value="InterPro"/>
</dbReference>
<dbReference type="STRING" id="64791.A0A151XK10"/>
<keyword evidence="2" id="KW-1185">Reference proteome</keyword>
<reference evidence="1 2" key="1">
    <citation type="submission" date="2015-09" db="EMBL/GenBank/DDBJ databases">
        <title>Trachymyrmex zeteki WGS genome.</title>
        <authorList>
            <person name="Nygaard S."/>
            <person name="Hu H."/>
            <person name="Boomsma J."/>
            <person name="Zhang G."/>
        </authorList>
    </citation>
    <scope>NUCLEOTIDE SEQUENCE [LARGE SCALE GENOMIC DNA]</scope>
    <source>
        <strain evidence="1">Tzet28-1</strain>
        <tissue evidence="1">Whole body</tissue>
    </source>
</reference>
<evidence type="ECO:0008006" key="3">
    <source>
        <dbReference type="Google" id="ProtNLM"/>
    </source>
</evidence>
<proteinExistence type="predicted"/>
<evidence type="ECO:0000313" key="1">
    <source>
        <dbReference type="EMBL" id="KYQ60540.1"/>
    </source>
</evidence>
<dbReference type="SUPFAM" id="SSF57756">
    <property type="entry name" value="Retrovirus zinc finger-like domains"/>
    <property type="match status" value="1"/>
</dbReference>